<keyword evidence="6" id="KW-0592">Phosphate transport</keyword>
<keyword evidence="5 6" id="KW-0472">Membrane</keyword>
<organism evidence="7 8">
    <name type="scientific">Hymenobacter lapidarius</name>
    <dbReference type="NCBI Taxonomy" id="1908237"/>
    <lineage>
        <taxon>Bacteria</taxon>
        <taxon>Pseudomonadati</taxon>
        <taxon>Bacteroidota</taxon>
        <taxon>Cytophagia</taxon>
        <taxon>Cytophagales</taxon>
        <taxon>Hymenobacteraceae</taxon>
        <taxon>Hymenobacter</taxon>
    </lineage>
</organism>
<sequence>MLLLFLFLAVLLLTYSNGANDNFKGVATLWGSGTLAYRPALILATIATFAGSVCSYFFAEELIKNFSGKGLVPDDIIQSVDFTLSVALAAGVTVLLATRYGFPISTTHGLVGALVGAGLVAVGTAVNFAKLGASFFLPLILGPVLAVGLGSLVYVLFRQGRRAAGITEESCVCVGDIWVPAAAAPAVAFTALPTLHAGTGTQAECQNLYQGKFIGLNFQPLINNLHYGSAAAMSFARGLNDTPKLVGLLLLCKFFAMPVNVLILAVAMAIGGLLNARKVANTMSKKISKLNHGQGFTANLVTSLLVIAASKFGLPVSTTHVSVGSIYGIGLVNGTANSREIAKIGLSWLLTLPVAALLSAGFYYAFHTLGR</sequence>
<comment type="subcellular location">
    <subcellularLocation>
        <location evidence="1 6">Membrane</location>
        <topology evidence="1 6">Multi-pass membrane protein</topology>
    </subcellularLocation>
</comment>
<reference evidence="7 8" key="1">
    <citation type="submission" date="2016-08" db="EMBL/GenBank/DDBJ databases">
        <title>Hymenobacter coccineus sp. nov., Hymenobacter lapidarius sp. nov. and Hymenobacter glacialis sp. nov., isolated from Antarctic soil.</title>
        <authorList>
            <person name="Sedlacek I."/>
            <person name="Kralova S."/>
            <person name="Kyrova K."/>
            <person name="Maslanova I."/>
            <person name="Stankova E."/>
            <person name="Vrbovska V."/>
            <person name="Nemec M."/>
            <person name="Bartak M."/>
            <person name="Svec P."/>
            <person name="Busse H.-J."/>
            <person name="Pantucek R."/>
        </authorList>
    </citation>
    <scope>NUCLEOTIDE SEQUENCE [LARGE SCALE GENOMIC DNA]</scope>
    <source>
        <strain evidence="7 8">CCM 8643</strain>
    </source>
</reference>
<evidence type="ECO:0000256" key="1">
    <source>
        <dbReference type="ARBA" id="ARBA00004141"/>
    </source>
</evidence>
<evidence type="ECO:0000313" key="8">
    <source>
        <dbReference type="Proteomes" id="UP000176294"/>
    </source>
</evidence>
<evidence type="ECO:0000256" key="3">
    <source>
        <dbReference type="ARBA" id="ARBA00022692"/>
    </source>
</evidence>
<dbReference type="EMBL" id="MDZB01000153">
    <property type="protein sequence ID" value="OGX82016.1"/>
    <property type="molecule type" value="Genomic_DNA"/>
</dbReference>
<evidence type="ECO:0000256" key="2">
    <source>
        <dbReference type="ARBA" id="ARBA00022448"/>
    </source>
</evidence>
<dbReference type="PANTHER" id="PTHR11101:SF80">
    <property type="entry name" value="PHOSPHATE TRANSPORTER"/>
    <property type="match status" value="1"/>
</dbReference>
<accession>A0A1G1STR7</accession>
<dbReference type="STRING" id="1908237.BEN47_05190"/>
<evidence type="ECO:0000313" key="7">
    <source>
        <dbReference type="EMBL" id="OGX82016.1"/>
    </source>
</evidence>
<keyword evidence="8" id="KW-1185">Reference proteome</keyword>
<dbReference type="GO" id="GO:0016020">
    <property type="term" value="C:membrane"/>
    <property type="evidence" value="ECO:0007669"/>
    <property type="project" value="UniProtKB-SubCell"/>
</dbReference>
<dbReference type="OrthoDB" id="9779554at2"/>
<proteinExistence type="inferred from homology"/>
<dbReference type="Proteomes" id="UP000176294">
    <property type="component" value="Unassembled WGS sequence"/>
</dbReference>
<feature type="transmembrane region" description="Helical" evidence="6">
    <location>
        <begin position="108"/>
        <end position="128"/>
    </location>
</feature>
<dbReference type="GO" id="GO:0005315">
    <property type="term" value="F:phosphate transmembrane transporter activity"/>
    <property type="evidence" value="ECO:0007669"/>
    <property type="project" value="InterPro"/>
</dbReference>
<keyword evidence="2 6" id="KW-0813">Transport</keyword>
<feature type="transmembrane region" description="Helical" evidence="6">
    <location>
        <begin position="346"/>
        <end position="366"/>
    </location>
</feature>
<feature type="transmembrane region" description="Helical" evidence="6">
    <location>
        <begin position="135"/>
        <end position="157"/>
    </location>
</feature>
<dbReference type="Pfam" id="PF01384">
    <property type="entry name" value="PHO4"/>
    <property type="match status" value="1"/>
</dbReference>
<dbReference type="AlphaFoldDB" id="A0A1G1STR7"/>
<comment type="caution">
    <text evidence="7">The sequence shown here is derived from an EMBL/GenBank/DDBJ whole genome shotgun (WGS) entry which is preliminary data.</text>
</comment>
<feature type="transmembrane region" description="Helical" evidence="6">
    <location>
        <begin position="245"/>
        <end position="274"/>
    </location>
</feature>
<dbReference type="RefSeq" id="WP_070730400.1">
    <property type="nucleotide sequence ID" value="NZ_MDZB01000153.1"/>
</dbReference>
<feature type="transmembrane region" description="Helical" evidence="6">
    <location>
        <begin position="42"/>
        <end position="59"/>
    </location>
</feature>
<dbReference type="InterPro" id="IPR001204">
    <property type="entry name" value="Phos_transporter"/>
</dbReference>
<keyword evidence="3 6" id="KW-0812">Transmembrane</keyword>
<comment type="similarity">
    <text evidence="6">Belongs to the inorganic phosphate transporter (PiT) (TC 2.A.20) family.</text>
</comment>
<evidence type="ECO:0000256" key="5">
    <source>
        <dbReference type="ARBA" id="ARBA00023136"/>
    </source>
</evidence>
<gene>
    <name evidence="7" type="ORF">BEN47_05190</name>
</gene>
<name>A0A1G1STR7_9BACT</name>
<protein>
    <recommendedName>
        <fullName evidence="6">Phosphate transporter</fullName>
    </recommendedName>
</protein>
<evidence type="ECO:0000256" key="6">
    <source>
        <dbReference type="RuleBase" id="RU363058"/>
    </source>
</evidence>
<evidence type="ECO:0000256" key="4">
    <source>
        <dbReference type="ARBA" id="ARBA00022989"/>
    </source>
</evidence>
<dbReference type="GO" id="GO:0035435">
    <property type="term" value="P:phosphate ion transmembrane transport"/>
    <property type="evidence" value="ECO:0007669"/>
    <property type="project" value="TreeGrafter"/>
</dbReference>
<keyword evidence="4 6" id="KW-1133">Transmembrane helix</keyword>
<dbReference type="PANTHER" id="PTHR11101">
    <property type="entry name" value="PHOSPHATE TRANSPORTER"/>
    <property type="match status" value="1"/>
</dbReference>